<protein>
    <recommendedName>
        <fullName evidence="4">Tubulin-tyrosine ligase</fullName>
    </recommendedName>
</protein>
<dbReference type="InterPro" id="IPR004344">
    <property type="entry name" value="TTL/TTLL_fam"/>
</dbReference>
<evidence type="ECO:0000313" key="2">
    <source>
        <dbReference type="EMBL" id="KAK9866858.1"/>
    </source>
</evidence>
<dbReference type="EMBL" id="JALJOV010000128">
    <property type="protein sequence ID" value="KAK9866858.1"/>
    <property type="molecule type" value="Genomic_DNA"/>
</dbReference>
<dbReference type="PANTHER" id="PTHR46069">
    <property type="entry name" value="TUBULIN TYROSINE LIGASE"/>
    <property type="match status" value="1"/>
</dbReference>
<evidence type="ECO:0000313" key="3">
    <source>
        <dbReference type="Proteomes" id="UP001485043"/>
    </source>
</evidence>
<name>A0AAW1TC46_9CHLO</name>
<dbReference type="Proteomes" id="UP001485043">
    <property type="component" value="Unassembled WGS sequence"/>
</dbReference>
<dbReference type="AlphaFoldDB" id="A0AAW1TC46"/>
<accession>A0AAW1TC46</accession>
<dbReference type="SUPFAM" id="SSF56059">
    <property type="entry name" value="Glutathione synthetase ATP-binding domain-like"/>
    <property type="match status" value="1"/>
</dbReference>
<feature type="region of interest" description="Disordered" evidence="1">
    <location>
        <begin position="326"/>
        <end position="463"/>
    </location>
</feature>
<organism evidence="2 3">
    <name type="scientific">Apatococcus fuscideae</name>
    <dbReference type="NCBI Taxonomy" id="2026836"/>
    <lineage>
        <taxon>Eukaryota</taxon>
        <taxon>Viridiplantae</taxon>
        <taxon>Chlorophyta</taxon>
        <taxon>core chlorophytes</taxon>
        <taxon>Trebouxiophyceae</taxon>
        <taxon>Chlorellales</taxon>
        <taxon>Chlorellaceae</taxon>
        <taxon>Apatococcus</taxon>
    </lineage>
</organism>
<feature type="compositionally biased region" description="Polar residues" evidence="1">
    <location>
        <begin position="420"/>
        <end position="436"/>
    </location>
</feature>
<reference evidence="2 3" key="1">
    <citation type="journal article" date="2024" name="Nat. Commun.">
        <title>Phylogenomics reveals the evolutionary origins of lichenization in chlorophyte algae.</title>
        <authorList>
            <person name="Puginier C."/>
            <person name="Libourel C."/>
            <person name="Otte J."/>
            <person name="Skaloud P."/>
            <person name="Haon M."/>
            <person name="Grisel S."/>
            <person name="Petersen M."/>
            <person name="Berrin J.G."/>
            <person name="Delaux P.M."/>
            <person name="Dal Grande F."/>
            <person name="Keller J."/>
        </authorList>
    </citation>
    <scope>NUCLEOTIDE SEQUENCE [LARGE SCALE GENOMIC DNA]</scope>
    <source>
        <strain evidence="2 3">SAG 2523</strain>
    </source>
</reference>
<evidence type="ECO:0000256" key="1">
    <source>
        <dbReference type="SAM" id="MobiDB-lite"/>
    </source>
</evidence>
<dbReference type="Gene3D" id="3.30.470.20">
    <property type="entry name" value="ATP-grasp fold, B domain"/>
    <property type="match status" value="1"/>
</dbReference>
<sequence>MRSSDCQVPYKYVVMPGNESSLIEEALARRSWWERCIGKTDAHNFWWAYNGQRFDWLNYHRGAFNLERLKKPFARHHSTGDKVWILKPSGRNRGNGIEIVDSLQAVDALLKSATPGSKWAVQKYIERPMLLNGRKFDIRSYVLITPDGSIHMYNKSYVRTSSRHFSLEDLSDRSTHLTNDAIQVKSEDYGAFEDSNKLTMQQLQAQMGAAIDLEAAIIPQMQDCARHAFAAVQDKLNPSKHKMTFELYGLDFMIDLSGKVYLIECLDPYFPPPDASSLPAALDGFKLLLENAELRKAARFLRKSSSTGSEGRASLAAGRFRASRTRLGSIQKRRTVDVPSVSPSLPPAKSFSKGQRKGRDADKSSPQSSEDESGSGDATTGEDDEKACSSDGGIKQHSGPRDLPRPSLSGSIKLIARAYSKSTSGNGRVDSSQSTPRAAVSCRQRSSSDLSTRLVTKPPFIAV</sequence>
<keyword evidence="3" id="KW-1185">Reference proteome</keyword>
<dbReference type="PROSITE" id="PS51221">
    <property type="entry name" value="TTL"/>
    <property type="match status" value="1"/>
</dbReference>
<dbReference type="PANTHER" id="PTHR46069:SF1">
    <property type="entry name" value="CHROMOSOME UNDETERMINED SCAFFOLD_125, WHOLE GENOME SHOTGUN SEQUENCE"/>
    <property type="match status" value="1"/>
</dbReference>
<comment type="caution">
    <text evidence="2">The sequence shown here is derived from an EMBL/GenBank/DDBJ whole genome shotgun (WGS) entry which is preliminary data.</text>
</comment>
<evidence type="ECO:0008006" key="4">
    <source>
        <dbReference type="Google" id="ProtNLM"/>
    </source>
</evidence>
<gene>
    <name evidence="2" type="ORF">WJX84_005868</name>
</gene>
<dbReference type="Pfam" id="PF03133">
    <property type="entry name" value="TTL"/>
    <property type="match status" value="1"/>
</dbReference>
<proteinExistence type="predicted"/>
<feature type="compositionally biased region" description="Polar residues" evidence="1">
    <location>
        <begin position="443"/>
        <end position="454"/>
    </location>
</feature>
<feature type="compositionally biased region" description="Acidic residues" evidence="1">
    <location>
        <begin position="369"/>
        <end position="385"/>
    </location>
</feature>